<feature type="region of interest" description="Disordered" evidence="1">
    <location>
        <begin position="365"/>
        <end position="394"/>
    </location>
</feature>
<evidence type="ECO:0000256" key="1">
    <source>
        <dbReference type="SAM" id="MobiDB-lite"/>
    </source>
</evidence>
<evidence type="ECO:0000313" key="2">
    <source>
        <dbReference type="EMBL" id="CUU57065.1"/>
    </source>
</evidence>
<protein>
    <submittedName>
        <fullName evidence="2">Uncharacterized protein</fullName>
    </submittedName>
</protein>
<keyword evidence="3" id="KW-1185">Reference proteome</keyword>
<dbReference type="AlphaFoldDB" id="A0A0S4QPB8"/>
<gene>
    <name evidence="2" type="ORF">Ga0074812_11080</name>
</gene>
<dbReference type="RefSeq" id="WP_207550357.1">
    <property type="nucleotide sequence ID" value="NZ_FAOZ01000010.1"/>
</dbReference>
<dbReference type="Proteomes" id="UP000198802">
    <property type="component" value="Unassembled WGS sequence"/>
</dbReference>
<accession>A0A0S4QPB8</accession>
<proteinExistence type="predicted"/>
<evidence type="ECO:0000313" key="3">
    <source>
        <dbReference type="Proteomes" id="UP000198802"/>
    </source>
</evidence>
<name>A0A0S4QPB8_9ACTN</name>
<organism evidence="2 3">
    <name type="scientific">Parafrankia irregularis</name>
    <dbReference type="NCBI Taxonomy" id="795642"/>
    <lineage>
        <taxon>Bacteria</taxon>
        <taxon>Bacillati</taxon>
        <taxon>Actinomycetota</taxon>
        <taxon>Actinomycetes</taxon>
        <taxon>Frankiales</taxon>
        <taxon>Frankiaceae</taxon>
        <taxon>Parafrankia</taxon>
    </lineage>
</organism>
<sequence>MTRFDLGRRLEPIRPVTDLGRGFRAEIADPAWFLARQWHLGEHQGEDAASPTLVRHVAAHHPVDPLLPPATDPDQATDPAVVPAEAIIEAESDEWWTPGRRIRVGRDLATSRPALLADTSLRLAGLPPPYDALDGTGVDGLTAYRRRAELGLTAADFPGVPTVPAADLWDPAEFVHTAEFTSGGVALQVPRHRGGDVDWYSVQAKEPPAPGSGPEVLREVLPSRLKYPGAPHPRWWQIENAHVDIGGFPPDRSHLATMLLIDLVMSHADDWFSFPVEASAGTLVTLREVVVVNSFDEEIVLTAPADWSLFRITGLEPSTLAIWPTAVTPLSDRPVDDVAVGLDEDANLLWAVEHRAAGRDLAPVAAATGSTSPPEGPPDGPPQAPDTSGEVLGSEPVSYAYRPSTTLPRYWHPYPVREVDGRRRFVQGQLRDLEARPPVPMPAPVSPLLEDPHAPADGPAHQIEPAALPTTGVRLQRQWKLARRTDGRPVLWMQRQQLPLIGPPVSGLRFDIAEARHPSAG</sequence>
<feature type="compositionally biased region" description="Pro residues" evidence="1">
    <location>
        <begin position="374"/>
        <end position="384"/>
    </location>
</feature>
<dbReference type="EMBL" id="FAOZ01000010">
    <property type="protein sequence ID" value="CUU57065.1"/>
    <property type="molecule type" value="Genomic_DNA"/>
</dbReference>
<reference evidence="3" key="1">
    <citation type="submission" date="2015-11" db="EMBL/GenBank/DDBJ databases">
        <authorList>
            <person name="Varghese N."/>
        </authorList>
    </citation>
    <scope>NUCLEOTIDE SEQUENCE [LARGE SCALE GENOMIC DNA]</scope>
    <source>
        <strain evidence="3">DSM 45899</strain>
    </source>
</reference>